<evidence type="ECO:0000313" key="1">
    <source>
        <dbReference type="EMBL" id="MFC6867582.1"/>
    </source>
</evidence>
<reference evidence="2" key="1">
    <citation type="journal article" date="2019" name="Int. J. Syst. Evol. Microbiol.">
        <title>The Global Catalogue of Microorganisms (GCM) 10K type strain sequencing project: providing services to taxonomists for standard genome sequencing and annotation.</title>
        <authorList>
            <consortium name="The Broad Institute Genomics Platform"/>
            <consortium name="The Broad Institute Genome Sequencing Center for Infectious Disease"/>
            <person name="Wu L."/>
            <person name="Ma J."/>
        </authorList>
    </citation>
    <scope>NUCLEOTIDE SEQUENCE [LARGE SCALE GENOMIC DNA]</scope>
    <source>
        <strain evidence="2">KCTC 32255</strain>
    </source>
</reference>
<dbReference type="Proteomes" id="UP001596337">
    <property type="component" value="Unassembled WGS sequence"/>
</dbReference>
<protein>
    <submittedName>
        <fullName evidence="1">Helix-turn-helix domain-containing protein</fullName>
    </submittedName>
</protein>
<accession>A0ABW2BX04</accession>
<dbReference type="SUPFAM" id="SSF46955">
    <property type="entry name" value="Putative DNA-binding domain"/>
    <property type="match status" value="1"/>
</dbReference>
<proteinExistence type="predicted"/>
<evidence type="ECO:0000313" key="2">
    <source>
        <dbReference type="Proteomes" id="UP001596337"/>
    </source>
</evidence>
<organism evidence="1 2">
    <name type="scientific">Haloechinothrix salitolerans</name>
    <dbReference type="NCBI Taxonomy" id="926830"/>
    <lineage>
        <taxon>Bacteria</taxon>
        <taxon>Bacillati</taxon>
        <taxon>Actinomycetota</taxon>
        <taxon>Actinomycetes</taxon>
        <taxon>Pseudonocardiales</taxon>
        <taxon>Pseudonocardiaceae</taxon>
        <taxon>Haloechinothrix</taxon>
    </lineage>
</organism>
<sequence length="64" mass="7405">MAEYLTTDEVAERYRTAASTVRYWRMVGYGPKGVRVGRRILYPIAECDEFDRKLAEEQSNEVAS</sequence>
<comment type="caution">
    <text evidence="1">The sequence shown here is derived from an EMBL/GenBank/DDBJ whole genome shotgun (WGS) entry which is preliminary data.</text>
</comment>
<gene>
    <name evidence="1" type="ORF">ACFQGD_10510</name>
</gene>
<name>A0ABW2BX04_9PSEU</name>
<keyword evidence="2" id="KW-1185">Reference proteome</keyword>
<dbReference type="InterPro" id="IPR009061">
    <property type="entry name" value="DNA-bd_dom_put_sf"/>
</dbReference>
<dbReference type="EMBL" id="JBHSXX010000001">
    <property type="protein sequence ID" value="MFC6867582.1"/>
    <property type="molecule type" value="Genomic_DNA"/>
</dbReference>
<dbReference type="RefSeq" id="WP_345399987.1">
    <property type="nucleotide sequence ID" value="NZ_BAABLA010000096.1"/>
</dbReference>